<dbReference type="AlphaFoldDB" id="A0A1E3K667"/>
<feature type="compositionally biased region" description="Low complexity" evidence="1">
    <location>
        <begin position="160"/>
        <end position="171"/>
    </location>
</feature>
<name>A0A1E3K667_9TREE</name>
<evidence type="ECO:0000256" key="1">
    <source>
        <dbReference type="SAM" id="MobiDB-lite"/>
    </source>
</evidence>
<dbReference type="RefSeq" id="XP_019035529.1">
    <property type="nucleotide sequence ID" value="XM_019172587.1"/>
</dbReference>
<evidence type="ECO:0000313" key="3">
    <source>
        <dbReference type="Proteomes" id="UP000094819"/>
    </source>
</evidence>
<feature type="region of interest" description="Disordered" evidence="1">
    <location>
        <begin position="19"/>
        <end position="66"/>
    </location>
</feature>
<dbReference type="OrthoDB" id="10478620at2759"/>
<gene>
    <name evidence="2" type="ORF">L198_00406</name>
</gene>
<evidence type="ECO:0000313" key="2">
    <source>
        <dbReference type="EMBL" id="ODO08674.1"/>
    </source>
</evidence>
<feature type="region of interest" description="Disordered" evidence="1">
    <location>
        <begin position="146"/>
        <end position="186"/>
    </location>
</feature>
<feature type="compositionally biased region" description="Acidic residues" evidence="1">
    <location>
        <begin position="19"/>
        <end position="30"/>
    </location>
</feature>
<reference evidence="2 3" key="1">
    <citation type="submission" date="2016-06" db="EMBL/GenBank/DDBJ databases">
        <title>Evolution of pathogenesis and genome organization in the Tremellales.</title>
        <authorList>
            <person name="Cuomo C."/>
            <person name="Litvintseva A."/>
            <person name="Heitman J."/>
            <person name="Chen Y."/>
            <person name="Sun S."/>
            <person name="Springer D."/>
            <person name="Dromer F."/>
            <person name="Young S."/>
            <person name="Zeng Q."/>
            <person name="Chapman S."/>
            <person name="Gujja S."/>
            <person name="Saif S."/>
            <person name="Birren B."/>
        </authorList>
    </citation>
    <scope>NUCLEOTIDE SEQUENCE [LARGE SCALE GENOMIC DNA]</scope>
    <source>
        <strain evidence="2 3">CBS 7118</strain>
    </source>
</reference>
<sequence length="186" mass="20253">MAQSRCYDANDTLEYIIGDDGEEYEYEGEAPDLSMGSHPTYPPRLSSRGIDPGSFSASHPTQTGLPEDTPLQASFNHSTPGPHHIPTGVSHNNYMDVRIEERFTYRESYHSTEMSVADGFFTSAVQSQSGSGGPLITTKNHVDYTKPEYDWESQPLPSPASTTGGSAGKSSKALKKKKSLLSLFGK</sequence>
<feature type="compositionally biased region" description="Polar residues" evidence="1">
    <location>
        <begin position="55"/>
        <end position="64"/>
    </location>
</feature>
<organism evidence="2 3">
    <name type="scientific">Cryptococcus wingfieldii CBS 7118</name>
    <dbReference type="NCBI Taxonomy" id="1295528"/>
    <lineage>
        <taxon>Eukaryota</taxon>
        <taxon>Fungi</taxon>
        <taxon>Dikarya</taxon>
        <taxon>Basidiomycota</taxon>
        <taxon>Agaricomycotina</taxon>
        <taxon>Tremellomycetes</taxon>
        <taxon>Tremellales</taxon>
        <taxon>Cryptococcaceae</taxon>
        <taxon>Cryptococcus</taxon>
    </lineage>
</organism>
<comment type="caution">
    <text evidence="2">The sequence shown here is derived from an EMBL/GenBank/DDBJ whole genome shotgun (WGS) entry which is preliminary data.</text>
</comment>
<accession>A0A1E3K667</accession>
<proteinExistence type="predicted"/>
<protein>
    <submittedName>
        <fullName evidence="2">Uncharacterized protein</fullName>
    </submittedName>
</protein>
<dbReference type="GeneID" id="30189619"/>
<dbReference type="Proteomes" id="UP000094819">
    <property type="component" value="Unassembled WGS sequence"/>
</dbReference>
<keyword evidence="3" id="KW-1185">Reference proteome</keyword>
<dbReference type="EMBL" id="AWGH01000001">
    <property type="protein sequence ID" value="ODO08674.1"/>
    <property type="molecule type" value="Genomic_DNA"/>
</dbReference>